<keyword evidence="1" id="KW-0812">Transmembrane</keyword>
<keyword evidence="1" id="KW-0472">Membrane</keyword>
<gene>
    <name evidence="2" type="ORF">CR513_27307</name>
</gene>
<comment type="caution">
    <text evidence="2">The sequence shown here is derived from an EMBL/GenBank/DDBJ whole genome shotgun (WGS) entry which is preliminary data.</text>
</comment>
<proteinExistence type="predicted"/>
<feature type="non-terminal residue" evidence="2">
    <location>
        <position position="1"/>
    </location>
</feature>
<keyword evidence="3" id="KW-1185">Reference proteome</keyword>
<sequence length="151" mass="17546">MEMSNLTTKLKLLKLELGEDLIVNSVVQLKHDLIRRMKENWIQEQLSVILLAMLNTLGAISFMIPLQDPFLKWEMREFLRMLSLERKRTIGMFIFEEESVNDIGQVLMPITVHETTLVIGDNVQIIVPDIVPEQDYDEAFPQTPIEQPQQP</sequence>
<dbReference type="Proteomes" id="UP000257109">
    <property type="component" value="Unassembled WGS sequence"/>
</dbReference>
<protein>
    <submittedName>
        <fullName evidence="2">Uncharacterized protein</fullName>
    </submittedName>
</protein>
<evidence type="ECO:0000313" key="3">
    <source>
        <dbReference type="Proteomes" id="UP000257109"/>
    </source>
</evidence>
<keyword evidence="1" id="KW-1133">Transmembrane helix</keyword>
<accession>A0A371GJV3</accession>
<evidence type="ECO:0000313" key="2">
    <source>
        <dbReference type="EMBL" id="RDX90800.1"/>
    </source>
</evidence>
<name>A0A371GJV3_MUCPR</name>
<evidence type="ECO:0000256" key="1">
    <source>
        <dbReference type="SAM" id="Phobius"/>
    </source>
</evidence>
<dbReference type="AlphaFoldDB" id="A0A371GJV3"/>
<dbReference type="EMBL" id="QJKJ01005282">
    <property type="protein sequence ID" value="RDX90800.1"/>
    <property type="molecule type" value="Genomic_DNA"/>
</dbReference>
<organism evidence="2 3">
    <name type="scientific">Mucuna pruriens</name>
    <name type="common">Velvet bean</name>
    <name type="synonym">Dolichos pruriens</name>
    <dbReference type="NCBI Taxonomy" id="157652"/>
    <lineage>
        <taxon>Eukaryota</taxon>
        <taxon>Viridiplantae</taxon>
        <taxon>Streptophyta</taxon>
        <taxon>Embryophyta</taxon>
        <taxon>Tracheophyta</taxon>
        <taxon>Spermatophyta</taxon>
        <taxon>Magnoliopsida</taxon>
        <taxon>eudicotyledons</taxon>
        <taxon>Gunneridae</taxon>
        <taxon>Pentapetalae</taxon>
        <taxon>rosids</taxon>
        <taxon>fabids</taxon>
        <taxon>Fabales</taxon>
        <taxon>Fabaceae</taxon>
        <taxon>Papilionoideae</taxon>
        <taxon>50 kb inversion clade</taxon>
        <taxon>NPAAA clade</taxon>
        <taxon>indigoferoid/millettioid clade</taxon>
        <taxon>Phaseoleae</taxon>
        <taxon>Mucuna</taxon>
    </lineage>
</organism>
<feature type="transmembrane region" description="Helical" evidence="1">
    <location>
        <begin position="46"/>
        <end position="66"/>
    </location>
</feature>
<reference evidence="2" key="1">
    <citation type="submission" date="2018-05" db="EMBL/GenBank/DDBJ databases">
        <title>Draft genome of Mucuna pruriens seed.</title>
        <authorList>
            <person name="Nnadi N.E."/>
            <person name="Vos R."/>
            <person name="Hasami M.H."/>
            <person name="Devisetty U.K."/>
            <person name="Aguiy J.C."/>
        </authorList>
    </citation>
    <scope>NUCLEOTIDE SEQUENCE [LARGE SCALE GENOMIC DNA]</scope>
    <source>
        <strain evidence="2">JCA_2017</strain>
    </source>
</reference>